<dbReference type="InterPro" id="IPR036396">
    <property type="entry name" value="Cyt_P450_sf"/>
</dbReference>
<geneLocation type="plasmid" evidence="5 6">
    <name>pRetIE4771d</name>
</geneLocation>
<comment type="similarity">
    <text evidence="2">Belongs to the cytochrome P450 family.</text>
</comment>
<gene>
    <name evidence="5" type="ORF">IE4771_PD00043</name>
</gene>
<dbReference type="InterPro" id="IPR050196">
    <property type="entry name" value="Cytochrome_P450_Monoox"/>
</dbReference>
<dbReference type="EMBL" id="CP006990">
    <property type="protein sequence ID" value="AIC30598.1"/>
    <property type="molecule type" value="Genomic_DNA"/>
</dbReference>
<reference evidence="5 6" key="1">
    <citation type="submission" date="2013-12" db="EMBL/GenBank/DDBJ databases">
        <title>Complete genome sequence of Rhizobium etli bv. mimosae IE4771.</title>
        <authorList>
            <person name="Bustos P."/>
            <person name="Santamaria R.I."/>
            <person name="Lozano L."/>
            <person name="Ormeno-Orrillo E."/>
            <person name="Rogel M.A."/>
            <person name="Romero D."/>
            <person name="Cevallos M.A."/>
            <person name="Martinez-Romero E."/>
            <person name="Gonzalez V."/>
        </authorList>
    </citation>
    <scope>NUCLEOTIDE SEQUENCE [LARGE SCALE GENOMIC DNA]</scope>
    <source>
        <strain evidence="5 6">IE4771</strain>
        <plasmid evidence="6">Plasmid pRetIE4771d</plasmid>
    </source>
</reference>
<sequence>MNARSHAVFPRVNRAGWTDTLRVIMTIVAPTAAKGIIIRRPTIEHLAERQDWNAKAVKQMQRLKKKYGPAPLLLPIPFRPQLLLLDPADVSTVLQSSPEPFAAATPEKHAALAHFEPKNVLVSSASRRAELRPAHEQALATADRLHPYSAHFKGVIDAEFLQLLGDIRSNRSGELDWPAFSQAWFRVVRRLVLGERARNDIKLTETLNDLRGRTNWASAAPVDRRELALFHQQVGRYLSEPDKHSLVSRFPKGGEFAPESQVAQWLFAFDAAGITVIRTLAMLACHVSYWGKAVEEAMSGDLDRPFTRSCLLEVLRLWPTTPVILRQLTEDIKCGGRIIPRGTGVIIFAPFFHRDPEFLYANRMDPSIWGPNDALPAAGLVPFSAGPVICPAHNLVPTVASLAVGALLSAADVVLLQPSLAVDNLPGTLDHFAIRLRLAARRREK</sequence>
<evidence type="ECO:0000256" key="4">
    <source>
        <dbReference type="ARBA" id="ARBA00023136"/>
    </source>
</evidence>
<evidence type="ECO:0000256" key="3">
    <source>
        <dbReference type="ARBA" id="ARBA00022824"/>
    </source>
</evidence>
<dbReference type="Proteomes" id="UP000027180">
    <property type="component" value="Plasmid pRetIE4771d"/>
</dbReference>
<dbReference type="RefSeq" id="WP_040141525.1">
    <property type="nucleotide sequence ID" value="NZ_CP006990.1"/>
</dbReference>
<dbReference type="Gene3D" id="1.10.630.10">
    <property type="entry name" value="Cytochrome P450"/>
    <property type="match status" value="1"/>
</dbReference>
<comment type="subcellular location">
    <subcellularLocation>
        <location evidence="1">Endoplasmic reticulum membrane</location>
    </subcellularLocation>
</comment>
<dbReference type="AlphaFoldDB" id="A0A060I6J5"/>
<dbReference type="SUPFAM" id="SSF48264">
    <property type="entry name" value="Cytochrome P450"/>
    <property type="match status" value="1"/>
</dbReference>
<dbReference type="CDD" id="cd20624">
    <property type="entry name" value="CYP_unk"/>
    <property type="match status" value="1"/>
</dbReference>
<accession>A0A060I6J5</accession>
<dbReference type="GO" id="GO:0016705">
    <property type="term" value="F:oxidoreductase activity, acting on paired donors, with incorporation or reduction of molecular oxygen"/>
    <property type="evidence" value="ECO:0007669"/>
    <property type="project" value="InterPro"/>
</dbReference>
<keyword evidence="4" id="KW-0472">Membrane</keyword>
<keyword evidence="5" id="KW-0614">Plasmid</keyword>
<dbReference type="OrthoDB" id="9764248at2"/>
<dbReference type="GO" id="GO:0005506">
    <property type="term" value="F:iron ion binding"/>
    <property type="evidence" value="ECO:0007669"/>
    <property type="project" value="InterPro"/>
</dbReference>
<evidence type="ECO:0000256" key="1">
    <source>
        <dbReference type="ARBA" id="ARBA00004586"/>
    </source>
</evidence>
<protein>
    <submittedName>
        <fullName evidence="5">Cytochrome P450 protein</fullName>
    </submittedName>
</protein>
<evidence type="ECO:0000256" key="2">
    <source>
        <dbReference type="ARBA" id="ARBA00010617"/>
    </source>
</evidence>
<dbReference type="InterPro" id="IPR001128">
    <property type="entry name" value="Cyt_P450"/>
</dbReference>
<keyword evidence="3" id="KW-0256">Endoplasmic reticulum</keyword>
<evidence type="ECO:0000313" key="5">
    <source>
        <dbReference type="EMBL" id="AIC30598.1"/>
    </source>
</evidence>
<dbReference type="GO" id="GO:0020037">
    <property type="term" value="F:heme binding"/>
    <property type="evidence" value="ECO:0007669"/>
    <property type="project" value="InterPro"/>
</dbReference>
<name>A0A060I6J5_RHIET</name>
<dbReference type="PANTHER" id="PTHR24291">
    <property type="entry name" value="CYTOCHROME P450 FAMILY 4"/>
    <property type="match status" value="1"/>
</dbReference>
<dbReference type="GO" id="GO:0004497">
    <property type="term" value="F:monooxygenase activity"/>
    <property type="evidence" value="ECO:0007669"/>
    <property type="project" value="InterPro"/>
</dbReference>
<dbReference type="Pfam" id="PF00067">
    <property type="entry name" value="p450"/>
    <property type="match status" value="1"/>
</dbReference>
<dbReference type="KEGG" id="rei:IE4771_PD00043"/>
<proteinExistence type="inferred from homology"/>
<evidence type="ECO:0000313" key="6">
    <source>
        <dbReference type="Proteomes" id="UP000027180"/>
    </source>
</evidence>
<dbReference type="HOGENOM" id="CLU_645029_0_0_5"/>
<dbReference type="PANTHER" id="PTHR24291:SF189">
    <property type="entry name" value="CYTOCHROME P450 4C3-RELATED"/>
    <property type="match status" value="1"/>
</dbReference>
<organism evidence="5 6">
    <name type="scientific">Rhizobium etli bv. mimosae str. IE4771</name>
    <dbReference type="NCBI Taxonomy" id="1432050"/>
    <lineage>
        <taxon>Bacteria</taxon>
        <taxon>Pseudomonadati</taxon>
        <taxon>Pseudomonadota</taxon>
        <taxon>Alphaproteobacteria</taxon>
        <taxon>Hyphomicrobiales</taxon>
        <taxon>Rhizobiaceae</taxon>
        <taxon>Rhizobium/Agrobacterium group</taxon>
        <taxon>Rhizobium</taxon>
    </lineage>
</organism>